<keyword evidence="1" id="KW-1133">Transmembrane helix</keyword>
<keyword evidence="1" id="KW-0472">Membrane</keyword>
<keyword evidence="1" id="KW-0812">Transmembrane</keyword>
<organism evidence="2 3">
    <name type="scientific">Kineothrix sedimenti</name>
    <dbReference type="NCBI Taxonomy" id="3123317"/>
    <lineage>
        <taxon>Bacteria</taxon>
        <taxon>Bacillati</taxon>
        <taxon>Bacillota</taxon>
        <taxon>Clostridia</taxon>
        <taxon>Lachnospirales</taxon>
        <taxon>Lachnospiraceae</taxon>
        <taxon>Kineothrix</taxon>
    </lineage>
</organism>
<evidence type="ECO:0000313" key="2">
    <source>
        <dbReference type="EMBL" id="XAH75806.1"/>
    </source>
</evidence>
<gene>
    <name evidence="2" type="ORF">V6984_08650</name>
</gene>
<dbReference type="EMBL" id="CP146256">
    <property type="protein sequence ID" value="XAH75806.1"/>
    <property type="molecule type" value="Genomic_DNA"/>
</dbReference>
<feature type="transmembrane region" description="Helical" evidence="1">
    <location>
        <begin position="49"/>
        <end position="71"/>
    </location>
</feature>
<sequence length="173" mass="20269">MDLLQEYKELYNHEMSFNDRLNSKISNALAIITIIGTGEAIVWKDCLGNGFNIIFFVLCIVSLQCFLFTMYKFYRAYSNYKYGYYPIKETEDFVKLTYKIGKEKQKSDEVIENHIRKIMRDNYIKAASINRAQNLAKSKAHRTLNKWMIISIVSVFICYACDIIINSSYLKSL</sequence>
<evidence type="ECO:0000313" key="3">
    <source>
        <dbReference type="Proteomes" id="UP001451571"/>
    </source>
</evidence>
<dbReference type="RefSeq" id="WP_342759380.1">
    <property type="nucleotide sequence ID" value="NZ_CP146256.1"/>
</dbReference>
<name>A0ABZ3EZW1_9FIRM</name>
<proteinExistence type="predicted"/>
<keyword evidence="3" id="KW-1185">Reference proteome</keyword>
<feature type="transmembrane region" description="Helical" evidence="1">
    <location>
        <begin position="147"/>
        <end position="170"/>
    </location>
</feature>
<accession>A0ABZ3EZW1</accession>
<evidence type="ECO:0000256" key="1">
    <source>
        <dbReference type="SAM" id="Phobius"/>
    </source>
</evidence>
<evidence type="ECO:0008006" key="4">
    <source>
        <dbReference type="Google" id="ProtNLM"/>
    </source>
</evidence>
<reference evidence="2 3" key="1">
    <citation type="submission" date="2024-02" db="EMBL/GenBank/DDBJ databases">
        <title>Bacterial strain from lacustrine sediment.</title>
        <authorList>
            <person name="Petit C."/>
            <person name="Fadhlaoui K."/>
        </authorList>
    </citation>
    <scope>NUCLEOTIDE SEQUENCE [LARGE SCALE GENOMIC DNA]</scope>
    <source>
        <strain evidence="2 3">IPX-CK</strain>
    </source>
</reference>
<dbReference type="Proteomes" id="UP001451571">
    <property type="component" value="Chromosome"/>
</dbReference>
<protein>
    <recommendedName>
        <fullName evidence="4">SMODS and SLOG-associating 2TM effector domain-containing protein</fullName>
    </recommendedName>
</protein>
<feature type="transmembrane region" description="Helical" evidence="1">
    <location>
        <begin position="25"/>
        <end position="43"/>
    </location>
</feature>